<evidence type="ECO:0000313" key="12">
    <source>
        <dbReference type="RefSeq" id="XP_045549828.1"/>
    </source>
</evidence>
<dbReference type="AlphaFoldDB" id="A0A1S3LWT6"/>
<feature type="region of interest" description="Disordered" evidence="8">
    <location>
        <begin position="992"/>
        <end position="1014"/>
    </location>
</feature>
<feature type="domain" description="C2H2-type" evidence="9">
    <location>
        <begin position="361"/>
        <end position="388"/>
    </location>
</feature>
<evidence type="ECO:0000256" key="6">
    <source>
        <dbReference type="ARBA" id="ARBA00023242"/>
    </source>
</evidence>
<evidence type="ECO:0000256" key="3">
    <source>
        <dbReference type="ARBA" id="ARBA00022737"/>
    </source>
</evidence>
<dbReference type="Proteomes" id="UP001652741">
    <property type="component" value="Chromosome ssa14"/>
</dbReference>
<evidence type="ECO:0000259" key="9">
    <source>
        <dbReference type="PROSITE" id="PS50157"/>
    </source>
</evidence>
<dbReference type="GO" id="GO:0000981">
    <property type="term" value="F:DNA-binding transcription factor activity, RNA polymerase II-specific"/>
    <property type="evidence" value="ECO:0007669"/>
    <property type="project" value="TreeGrafter"/>
</dbReference>
<feature type="compositionally biased region" description="Polar residues" evidence="8">
    <location>
        <begin position="1230"/>
        <end position="1246"/>
    </location>
</feature>
<dbReference type="PROSITE" id="PS00028">
    <property type="entry name" value="ZINC_FINGER_C2H2_1"/>
    <property type="match status" value="4"/>
</dbReference>
<evidence type="ECO:0000256" key="4">
    <source>
        <dbReference type="ARBA" id="ARBA00022771"/>
    </source>
</evidence>
<evidence type="ECO:0000256" key="2">
    <source>
        <dbReference type="ARBA" id="ARBA00022723"/>
    </source>
</evidence>
<reference evidence="11" key="1">
    <citation type="submission" date="2025-04" db="UniProtKB">
        <authorList>
            <consortium name="RefSeq"/>
        </authorList>
    </citation>
    <scope>IDENTIFICATION</scope>
    <source>
        <tissue evidence="11">Muscle</tissue>
    </source>
</reference>
<evidence type="ECO:0000256" key="1">
    <source>
        <dbReference type="ARBA" id="ARBA00004123"/>
    </source>
</evidence>
<keyword evidence="6" id="KW-0539">Nucleus</keyword>
<dbReference type="RefSeq" id="XP_045549828.1">
    <property type="nucleotide sequence ID" value="XM_045693872.1"/>
</dbReference>
<dbReference type="SUPFAM" id="SSF57667">
    <property type="entry name" value="beta-beta-alpha zinc fingers"/>
    <property type="match status" value="1"/>
</dbReference>
<dbReference type="InterPro" id="IPR051643">
    <property type="entry name" value="Transcr_Reg_ZincFinger"/>
</dbReference>
<sequence length="1246" mass="141475">MQRLKCISFAFTPFKDSKCSLTSRKTSCKTTDPCKLLAESFLVETFAKQSSAAEMSDLTGIDEEEKDADPVIDPLDLFQDLMRNQTPLFIETLDRPRTSPLRENSSVLDVLSNTNALSVNEPLHQAFESDELNSLSTEKEEEKSITQLKTVQDIDTTGIWGFDVESSENSMDNYEGPLSWDPQREFMQFLWDDHDDSPMEEPPTADPPPNSQRRRKRKMDMVVMVDPSEELFSDLSLKSTKGVFGEEDLEDPVPINKVQSLRKSCKPQSLTRKKAPYPNGTVEAIKQLIFNAPARNPHEKSVAHRLKTLKGKLLTDSCSEEEPLFFPCTKCNINFKEKNHLHRHMRTHTDPPSLINIPKPFICRECGQSFRFRNSLLRHMTIHQERRERLMEEIKGMNELKDEGTDARLQCPQCTFGTNCPNTFVQHAKTHEKDKRYYDCKNCNYMAVTVLELERHMNKEHSLCKNLDEPDKPRVFRSKEDKTPHSYSCNHCSYGTSSKNIFKNHLEIRHNQTYEEYDVFQSRDRNEDAQSPSEKHFPIRKPTVVNSFSSELTSKLSVKKLAFRKRTDLPCDSNDISDLFKKDKVVHRAQRGFKSQTTESKLDKSINNLLSRQRRDKQRNEKNDVTTGFFFVEGTNGDHNHDFGLTLTGISENPTSSSNGHKHLLASKLEKNILNSGCDSSISEGNSADLNSKHVSKLVVEMPVMKKSPSKRKMSTPYRNTIDQDSYLILPKHLQSQKMQNMVEEMEDSDNKDVFQYSDDTTNATNKILAKSEIKQEKPYIGNSFSRRMSMKGVLGTSEDLFEKGQDRNSQQKPVVKEECIETQVFGENLAPNSVPLSESFLDADSEGGGERKTCPYCPAEFESGVGLSNHVRGHLHRVGLNYNARHVVSREQVASQDRKPRIRRKMGAIQLKKAPKFVSEGAPVRGHSCPLCGDSFDNKTGLSNHVRGHLKRLGKTIATKSKSPMLLLRELMRDKREFQRALQILGKKRIPSHSRIPSKQVTSNHLTPPKRNPIQNLYNNAKPLVPMYSLSGETLDKKQAETKLEVKGSLSSALIGILKKRKCQEDSKLRTSSQTARSALAVSSTSEYSRGAQVNSTLSNSTSEKGEFNRKVCVHCKATFHSGVSLSNHLRAYAKRKSTALLEGTTYDCKQRRQRSRPGSKKKMSPTMPHAPEEMYRLTCRFCDLVFQGPLSVQEDWIKHLQRHIMNASVPHTGAGMREVTSLPRDPSYPTSDRQTPSLATHTAS</sequence>
<feature type="region of interest" description="Disordered" evidence="8">
    <location>
        <begin position="193"/>
        <end position="217"/>
    </location>
</feature>
<protein>
    <submittedName>
        <fullName evidence="11 12">Zinc finger protein 644-like isoform X1</fullName>
    </submittedName>
</protein>
<evidence type="ECO:0000256" key="7">
    <source>
        <dbReference type="PROSITE-ProRule" id="PRU00042"/>
    </source>
</evidence>
<feature type="region of interest" description="Disordered" evidence="8">
    <location>
        <begin position="1213"/>
        <end position="1246"/>
    </location>
</feature>
<gene>
    <name evidence="11 12" type="primary">LOC106568986</name>
</gene>
<evidence type="ECO:0000313" key="11">
    <source>
        <dbReference type="RefSeq" id="XP_013995392.1"/>
    </source>
</evidence>
<dbReference type="GeneID" id="106568986"/>
<comment type="subcellular location">
    <subcellularLocation>
        <location evidence="1">Nucleus</location>
    </subcellularLocation>
</comment>
<dbReference type="Pfam" id="PF00096">
    <property type="entry name" value="zf-C2H2"/>
    <property type="match status" value="2"/>
</dbReference>
<evidence type="ECO:0000256" key="8">
    <source>
        <dbReference type="SAM" id="MobiDB-lite"/>
    </source>
</evidence>
<name>A0A1S3LWT6_SALSA</name>
<feature type="domain" description="C2H2-type" evidence="9">
    <location>
        <begin position="928"/>
        <end position="950"/>
    </location>
</feature>
<dbReference type="InterPro" id="IPR036236">
    <property type="entry name" value="Znf_C2H2_sf"/>
</dbReference>
<keyword evidence="10" id="KW-1185">Reference proteome</keyword>
<feature type="compositionally biased region" description="Polar residues" evidence="8">
    <location>
        <begin position="1071"/>
        <end position="1104"/>
    </location>
</feature>
<evidence type="ECO:0000313" key="10">
    <source>
        <dbReference type="Proteomes" id="UP001652741"/>
    </source>
</evidence>
<dbReference type="KEGG" id="sasa:106568986"/>
<dbReference type="InterPro" id="IPR013087">
    <property type="entry name" value="Znf_C2H2_type"/>
</dbReference>
<dbReference type="GO" id="GO:0008270">
    <property type="term" value="F:zinc ion binding"/>
    <property type="evidence" value="ECO:0007669"/>
    <property type="project" value="UniProtKB-KW"/>
</dbReference>
<dbReference type="FunFam" id="3.30.160.60:FF:000145">
    <property type="entry name" value="Zinc finger protein 574"/>
    <property type="match status" value="1"/>
</dbReference>
<keyword evidence="2" id="KW-0479">Metal-binding</keyword>
<feature type="compositionally biased region" description="Polar residues" evidence="8">
    <location>
        <begin position="996"/>
        <end position="1007"/>
    </location>
</feature>
<keyword evidence="5" id="KW-0862">Zinc</keyword>
<dbReference type="SMART" id="SM00355">
    <property type="entry name" value="ZnF_C2H2"/>
    <property type="match status" value="9"/>
</dbReference>
<dbReference type="PANTHER" id="PTHR24396:SF25">
    <property type="entry name" value="ZINC FINGER PROTEIN 644"/>
    <property type="match status" value="1"/>
</dbReference>
<dbReference type="PANTHER" id="PTHR24396">
    <property type="entry name" value="ZINC FINGER PROTEIN"/>
    <property type="match status" value="1"/>
</dbReference>
<keyword evidence="4 7" id="KW-0863">Zinc-finger</keyword>
<feature type="region of interest" description="Disordered" evidence="8">
    <location>
        <begin position="1068"/>
        <end position="1104"/>
    </location>
</feature>
<dbReference type="Pfam" id="PF13894">
    <property type="entry name" value="zf-C2H2_4"/>
    <property type="match status" value="1"/>
</dbReference>
<dbReference type="InterPro" id="IPR055125">
    <property type="entry name" value="Wiz_C_Znf"/>
</dbReference>
<feature type="region of interest" description="Disordered" evidence="8">
    <location>
        <begin position="1145"/>
        <end position="1171"/>
    </location>
</feature>
<dbReference type="PROSITE" id="PS50157">
    <property type="entry name" value="ZINC_FINGER_C2H2_2"/>
    <property type="match status" value="3"/>
</dbReference>
<dbReference type="GO" id="GO:0000978">
    <property type="term" value="F:RNA polymerase II cis-regulatory region sequence-specific DNA binding"/>
    <property type="evidence" value="ECO:0007669"/>
    <property type="project" value="TreeGrafter"/>
</dbReference>
<dbReference type="GO" id="GO:0005634">
    <property type="term" value="C:nucleus"/>
    <property type="evidence" value="ECO:0007669"/>
    <property type="project" value="UniProtKB-SubCell"/>
</dbReference>
<keyword evidence="3" id="KW-0677">Repeat</keyword>
<dbReference type="Pfam" id="PF23015">
    <property type="entry name" value="zf-WIZ"/>
    <property type="match status" value="1"/>
</dbReference>
<feature type="compositionally biased region" description="Basic residues" evidence="8">
    <location>
        <begin position="1153"/>
        <end position="1165"/>
    </location>
</feature>
<evidence type="ECO:0000256" key="5">
    <source>
        <dbReference type="ARBA" id="ARBA00022833"/>
    </source>
</evidence>
<feature type="compositionally biased region" description="Pro residues" evidence="8">
    <location>
        <begin position="200"/>
        <end position="210"/>
    </location>
</feature>
<feature type="domain" description="C2H2-type" evidence="9">
    <location>
        <begin position="326"/>
        <end position="353"/>
    </location>
</feature>
<dbReference type="FunFam" id="3.30.160.60:FF:000409">
    <property type="entry name" value="zinc finger protein 644 isoform X1"/>
    <property type="match status" value="1"/>
</dbReference>
<dbReference type="RefSeq" id="XP_013995392.1">
    <property type="nucleotide sequence ID" value="XM_014139917.1"/>
</dbReference>
<dbReference type="Gene3D" id="3.30.160.60">
    <property type="entry name" value="Classic Zinc Finger"/>
    <property type="match status" value="4"/>
</dbReference>
<accession>A0A1S3LWT6</accession>
<proteinExistence type="predicted"/>
<organism evidence="10 11">
    <name type="scientific">Salmo salar</name>
    <name type="common">Atlantic salmon</name>
    <dbReference type="NCBI Taxonomy" id="8030"/>
    <lineage>
        <taxon>Eukaryota</taxon>
        <taxon>Metazoa</taxon>
        <taxon>Chordata</taxon>
        <taxon>Craniata</taxon>
        <taxon>Vertebrata</taxon>
        <taxon>Euteleostomi</taxon>
        <taxon>Actinopterygii</taxon>
        <taxon>Neopterygii</taxon>
        <taxon>Teleostei</taxon>
        <taxon>Protacanthopterygii</taxon>
        <taxon>Salmoniformes</taxon>
        <taxon>Salmonidae</taxon>
        <taxon>Salmoninae</taxon>
        <taxon>Salmo</taxon>
    </lineage>
</organism>